<dbReference type="RefSeq" id="WP_105515243.1">
    <property type="nucleotide sequence ID" value="NZ_PVEP01000005.1"/>
</dbReference>
<gene>
    <name evidence="2" type="ORF">LX70_02665</name>
</gene>
<evidence type="ECO:0000259" key="1">
    <source>
        <dbReference type="Pfam" id="PF04233"/>
    </source>
</evidence>
<dbReference type="OrthoDB" id="9813502at2"/>
<organism evidence="2 3">
    <name type="scientific">Albidovulum denitrificans</name>
    <dbReference type="NCBI Taxonomy" id="404881"/>
    <lineage>
        <taxon>Bacteria</taxon>
        <taxon>Pseudomonadati</taxon>
        <taxon>Pseudomonadota</taxon>
        <taxon>Alphaproteobacteria</taxon>
        <taxon>Rhodobacterales</taxon>
        <taxon>Paracoccaceae</taxon>
        <taxon>Albidovulum</taxon>
    </lineage>
</organism>
<reference evidence="2 3" key="1">
    <citation type="submission" date="2018-02" db="EMBL/GenBank/DDBJ databases">
        <title>Genomic Encyclopedia of Archaeal and Bacterial Type Strains, Phase II (KMG-II): from individual species to whole genera.</title>
        <authorList>
            <person name="Goeker M."/>
        </authorList>
    </citation>
    <scope>NUCLEOTIDE SEQUENCE [LARGE SCALE GENOMIC DNA]</scope>
    <source>
        <strain evidence="2 3">DSM 18921</strain>
    </source>
</reference>
<dbReference type="Proteomes" id="UP000238338">
    <property type="component" value="Unassembled WGS sequence"/>
</dbReference>
<name>A0A2S8S6F4_9RHOB</name>
<dbReference type="AlphaFoldDB" id="A0A2S8S6F4"/>
<dbReference type="Pfam" id="PF04233">
    <property type="entry name" value="Phage_Mu_F"/>
    <property type="match status" value="1"/>
</dbReference>
<dbReference type="InterPro" id="IPR006528">
    <property type="entry name" value="Phage_head_morphogenesis_dom"/>
</dbReference>
<accession>A0A2S8S6F4</accession>
<sequence>MPEDLSGIFRKPFPEQVAALRLRFGDLRPTARWDDLTGAQHDRAFMVAGAVKADLLADLAAAVDRVVAEGGSLEDFRRDFRDIVERHGWHGWTGEGTKKGEAWRTRVIYRTNVATTYSAGRLAQMREAKFPLWVYRHSGAEHPRLDHLSWDGLVLPADDPFWAAHYPPNGWGCGCRVAGARSMRGAIRLGGKPGFTTPPSGWDSVDPRTGTPPGIGKGWDHAPGDTVSDTIATMTEKTIKWEHVLAKEFMASLPAGVVDDFASGYRQLPSLRSSVGSFVKATLTGGSAAPADAYKTLGRLTSAHVEAVRSAGFDVAGFDFNLEQDAIRHVASGHFDAISETARGQSAVTVEDFANLASHLDFVTAIEAGDVQKGQARPSVVMKIRVGNQTWTVVFEIRRRRKMLVLKTMFKK</sequence>
<evidence type="ECO:0000313" key="3">
    <source>
        <dbReference type="Proteomes" id="UP000238338"/>
    </source>
</evidence>
<evidence type="ECO:0000313" key="2">
    <source>
        <dbReference type="EMBL" id="PQV56399.1"/>
    </source>
</evidence>
<protein>
    <submittedName>
        <fullName evidence="2">Phage Mu protein F like protein</fullName>
    </submittedName>
</protein>
<keyword evidence="3" id="KW-1185">Reference proteome</keyword>
<feature type="domain" description="Phage head morphogenesis" evidence="1">
    <location>
        <begin position="60"/>
        <end position="177"/>
    </location>
</feature>
<proteinExistence type="predicted"/>
<dbReference type="EMBL" id="PVEP01000005">
    <property type="protein sequence ID" value="PQV56399.1"/>
    <property type="molecule type" value="Genomic_DNA"/>
</dbReference>
<comment type="caution">
    <text evidence="2">The sequence shown here is derived from an EMBL/GenBank/DDBJ whole genome shotgun (WGS) entry which is preliminary data.</text>
</comment>